<proteinExistence type="predicted"/>
<feature type="compositionally biased region" description="Low complexity" evidence="1">
    <location>
        <begin position="358"/>
        <end position="374"/>
    </location>
</feature>
<dbReference type="STRING" id="181874.A0A409X012"/>
<evidence type="ECO:0000256" key="1">
    <source>
        <dbReference type="SAM" id="MobiDB-lite"/>
    </source>
</evidence>
<dbReference type="AlphaFoldDB" id="A0A409X012"/>
<gene>
    <name evidence="2" type="ORF">CVT24_007929</name>
</gene>
<feature type="compositionally biased region" description="Polar residues" evidence="1">
    <location>
        <begin position="395"/>
        <end position="407"/>
    </location>
</feature>
<feature type="compositionally biased region" description="Low complexity" evidence="1">
    <location>
        <begin position="438"/>
        <end position="456"/>
    </location>
</feature>
<accession>A0A409X012</accession>
<feature type="region of interest" description="Disordered" evidence="1">
    <location>
        <begin position="339"/>
        <end position="590"/>
    </location>
</feature>
<feature type="compositionally biased region" description="Low complexity" evidence="1">
    <location>
        <begin position="511"/>
        <end position="531"/>
    </location>
</feature>
<dbReference type="OrthoDB" id="3033067at2759"/>
<dbReference type="Proteomes" id="UP000284842">
    <property type="component" value="Unassembled WGS sequence"/>
</dbReference>
<evidence type="ECO:0000313" key="3">
    <source>
        <dbReference type="Proteomes" id="UP000284842"/>
    </source>
</evidence>
<name>A0A409X012_9AGAR</name>
<feature type="compositionally biased region" description="Basic residues" evidence="1">
    <location>
        <begin position="564"/>
        <end position="573"/>
    </location>
</feature>
<feature type="compositionally biased region" description="Low complexity" evidence="1">
    <location>
        <begin position="488"/>
        <end position="503"/>
    </location>
</feature>
<keyword evidence="3" id="KW-1185">Reference proteome</keyword>
<organism evidence="2 3">
    <name type="scientific">Panaeolus cyanescens</name>
    <dbReference type="NCBI Taxonomy" id="181874"/>
    <lineage>
        <taxon>Eukaryota</taxon>
        <taxon>Fungi</taxon>
        <taxon>Dikarya</taxon>
        <taxon>Basidiomycota</taxon>
        <taxon>Agaricomycotina</taxon>
        <taxon>Agaricomycetes</taxon>
        <taxon>Agaricomycetidae</taxon>
        <taxon>Agaricales</taxon>
        <taxon>Agaricineae</taxon>
        <taxon>Galeropsidaceae</taxon>
        <taxon>Panaeolus</taxon>
    </lineage>
</organism>
<feature type="compositionally biased region" description="Pro residues" evidence="1">
    <location>
        <begin position="384"/>
        <end position="394"/>
    </location>
</feature>
<dbReference type="EMBL" id="NHTK01004948">
    <property type="protein sequence ID" value="PPQ84051.1"/>
    <property type="molecule type" value="Genomic_DNA"/>
</dbReference>
<protein>
    <submittedName>
        <fullName evidence="2">Uncharacterized protein</fullName>
    </submittedName>
</protein>
<feature type="compositionally biased region" description="Low complexity" evidence="1">
    <location>
        <begin position="408"/>
        <end position="420"/>
    </location>
</feature>
<feature type="compositionally biased region" description="Basic and acidic residues" evidence="1">
    <location>
        <begin position="574"/>
        <end position="583"/>
    </location>
</feature>
<sequence length="758" mass="83186">MVNPGTFRGQRKEYLTSCKPDYQAASDNGTLEDCLALIIQGYFRRFPPEMPLNYDPTDEEITKAMEREYEEPSLPDAERLSESEFEVEMARWKERTATIKKIKAKISRWLSYQYLKDNSMVKKNLKGSHNAYASLIFQLSGKRMKKPRLLSAMSVWRRTPSIRESLERAARARCIAQKKPLKTGLAPAREEIANSRFNLLSEEEQESYANQGIREHDAAMKQWKKDKKKPLKTDPRSRQQCIANLPAVVQPLLDLIADATGWKVTLLAGGPCPARGGRMSMVNVHSGTTRGEVPMTFGQFESVRYKKYLTPMFTNFLRNAYTVEECRERALVGDDADVEMPAFDDADPNGPTFELLPELNGASSNLGSNSEALSQRTESGDQQSPPPPPPPPPASTQYLNPPSSRPKSLSPDSDSESPSSPSLPDPESPPASPPPLPSASSQRLQQPLSPLASPSSSPLPLPLPLPEPTPAPSRSARLPSPPLPAPPSQRLQQPPLASSRSSPSLPPPEPVAASSRLAQPTSTSAASAAASRVPNKRPPEDLALETEPRRKSARVTPAGATGQKKTKTVKGKGKGTDERKDGDGGSPNTLRPAWFLDGMSCFTEGATGLGTDGSGSLGDDWIALVHAWSSFQQAAGFSEDSKLPTKNRPFPIKEWIARARSPTYRPVIKDLREYETTFWLWWSSMQPEWRKVDGKVDPKRVDGDWSCLRLPGVNGLISVVAALLYWGIAAHGSKARTVAWSKAVRDCTMAFSKISALS</sequence>
<feature type="compositionally biased region" description="Pro residues" evidence="1">
    <location>
        <begin position="457"/>
        <end position="471"/>
    </location>
</feature>
<feature type="compositionally biased region" description="Pro residues" evidence="1">
    <location>
        <begin position="421"/>
        <end position="437"/>
    </location>
</feature>
<dbReference type="InParanoid" id="A0A409X012"/>
<reference evidence="2 3" key="1">
    <citation type="journal article" date="2018" name="Evol. Lett.">
        <title>Horizontal gene cluster transfer increased hallucinogenic mushroom diversity.</title>
        <authorList>
            <person name="Reynolds H.T."/>
            <person name="Vijayakumar V."/>
            <person name="Gluck-Thaler E."/>
            <person name="Korotkin H.B."/>
            <person name="Matheny P.B."/>
            <person name="Slot J.C."/>
        </authorList>
    </citation>
    <scope>NUCLEOTIDE SEQUENCE [LARGE SCALE GENOMIC DNA]</scope>
    <source>
        <strain evidence="2 3">2629</strain>
    </source>
</reference>
<evidence type="ECO:0000313" key="2">
    <source>
        <dbReference type="EMBL" id="PPQ84051.1"/>
    </source>
</evidence>
<comment type="caution">
    <text evidence="2">The sequence shown here is derived from an EMBL/GenBank/DDBJ whole genome shotgun (WGS) entry which is preliminary data.</text>
</comment>